<keyword evidence="7" id="KW-0067">ATP-binding</keyword>
<keyword evidence="6" id="KW-0547">Nucleotide-binding</keyword>
<evidence type="ECO:0000256" key="5">
    <source>
        <dbReference type="ARBA" id="ARBA00022695"/>
    </source>
</evidence>
<dbReference type="PANTHER" id="PTHR43196:SF1">
    <property type="entry name" value="SULFATE ADENYLYLTRANSFERASE SUBUNIT 2"/>
    <property type="match status" value="1"/>
</dbReference>
<dbReference type="InterPro" id="IPR011784">
    <property type="entry name" value="SO4_adenylTrfase_ssu"/>
</dbReference>
<dbReference type="GO" id="GO:0004781">
    <property type="term" value="F:sulfate adenylyltransferase (ATP) activity"/>
    <property type="evidence" value="ECO:0007669"/>
    <property type="project" value="UniProtKB-EC"/>
</dbReference>
<feature type="domain" description="Phosphoadenosine phosphosulphate reductase" evidence="11">
    <location>
        <begin position="47"/>
        <end position="270"/>
    </location>
</feature>
<dbReference type="InterPro" id="IPR014729">
    <property type="entry name" value="Rossmann-like_a/b/a_fold"/>
</dbReference>
<dbReference type="EC" id="2.7.7.4" evidence="2"/>
<gene>
    <name evidence="12" type="primary">cysD_3</name>
    <name evidence="12" type="ORF">DSM104635_03092</name>
</gene>
<reference evidence="13" key="1">
    <citation type="submission" date="2019-12" db="EMBL/GenBank/DDBJ databases">
        <title>Complete genome of Terracaulis silvestris 0127_4.</title>
        <authorList>
            <person name="Vieira S."/>
            <person name="Riedel T."/>
            <person name="Sproer C."/>
            <person name="Pascual J."/>
            <person name="Boedeker C."/>
            <person name="Overmann J."/>
        </authorList>
    </citation>
    <scope>NUCLEOTIDE SEQUENCE [LARGE SCALE GENOMIC DNA]</scope>
    <source>
        <strain evidence="13">0127_4</strain>
    </source>
</reference>
<dbReference type="GO" id="GO:0005524">
    <property type="term" value="F:ATP binding"/>
    <property type="evidence" value="ECO:0007669"/>
    <property type="project" value="UniProtKB-KW"/>
</dbReference>
<dbReference type="InterPro" id="IPR002500">
    <property type="entry name" value="PAPS_reduct_dom"/>
</dbReference>
<dbReference type="GO" id="GO:0000103">
    <property type="term" value="P:sulfate assimilation"/>
    <property type="evidence" value="ECO:0007669"/>
    <property type="project" value="InterPro"/>
</dbReference>
<dbReference type="RefSeq" id="WP_228445716.1">
    <property type="nucleotide sequence ID" value="NZ_CP047045.1"/>
</dbReference>
<dbReference type="Gene3D" id="3.40.50.620">
    <property type="entry name" value="HUPs"/>
    <property type="match status" value="1"/>
</dbReference>
<evidence type="ECO:0000313" key="13">
    <source>
        <dbReference type="Proteomes" id="UP000431269"/>
    </source>
</evidence>
<dbReference type="PIRSF" id="PIRSF002936">
    <property type="entry name" value="CysDAde_trans"/>
    <property type="match status" value="1"/>
</dbReference>
<dbReference type="AlphaFoldDB" id="A0A6I6MUW2"/>
<proteinExistence type="inferred from homology"/>
<keyword evidence="13" id="KW-1185">Reference proteome</keyword>
<dbReference type="PANTHER" id="PTHR43196">
    <property type="entry name" value="SULFATE ADENYLYLTRANSFERASE SUBUNIT 2"/>
    <property type="match status" value="1"/>
</dbReference>
<evidence type="ECO:0000256" key="2">
    <source>
        <dbReference type="ARBA" id="ARBA00012391"/>
    </source>
</evidence>
<evidence type="ECO:0000256" key="9">
    <source>
        <dbReference type="ARBA" id="ARBA00031812"/>
    </source>
</evidence>
<comment type="similarity">
    <text evidence="1">Belongs to the PAPS reductase family. CysD subfamily.</text>
</comment>
<protein>
    <recommendedName>
        <fullName evidence="3">Sulfate adenylyltransferase subunit 2</fullName>
        <ecNumber evidence="2">2.7.7.4</ecNumber>
    </recommendedName>
    <alternativeName>
        <fullName evidence="8">ATP-sulfurylase small subunit</fullName>
    </alternativeName>
    <alternativeName>
        <fullName evidence="9">Sulfate adenylate transferase</fullName>
    </alternativeName>
</protein>
<name>A0A6I6MUW2_9CAUL</name>
<dbReference type="InterPro" id="IPR050128">
    <property type="entry name" value="Sulfate_adenylyltrnsfr_sub2"/>
</dbReference>
<organism evidence="12 13">
    <name type="scientific">Terricaulis silvestris</name>
    <dbReference type="NCBI Taxonomy" id="2686094"/>
    <lineage>
        <taxon>Bacteria</taxon>
        <taxon>Pseudomonadati</taxon>
        <taxon>Pseudomonadota</taxon>
        <taxon>Alphaproteobacteria</taxon>
        <taxon>Caulobacterales</taxon>
        <taxon>Caulobacteraceae</taxon>
        <taxon>Terricaulis</taxon>
    </lineage>
</organism>
<evidence type="ECO:0000256" key="7">
    <source>
        <dbReference type="ARBA" id="ARBA00022840"/>
    </source>
</evidence>
<dbReference type="Proteomes" id="UP000431269">
    <property type="component" value="Chromosome"/>
</dbReference>
<evidence type="ECO:0000256" key="10">
    <source>
        <dbReference type="ARBA" id="ARBA00049370"/>
    </source>
</evidence>
<keyword evidence="4 12" id="KW-0808">Transferase</keyword>
<dbReference type="Pfam" id="PF01507">
    <property type="entry name" value="PAPS_reduct"/>
    <property type="match status" value="1"/>
</dbReference>
<evidence type="ECO:0000256" key="4">
    <source>
        <dbReference type="ARBA" id="ARBA00022679"/>
    </source>
</evidence>
<keyword evidence="5 12" id="KW-0548">Nucleotidyltransferase</keyword>
<evidence type="ECO:0000256" key="3">
    <source>
        <dbReference type="ARBA" id="ARBA00022004"/>
    </source>
</evidence>
<evidence type="ECO:0000259" key="11">
    <source>
        <dbReference type="Pfam" id="PF01507"/>
    </source>
</evidence>
<dbReference type="NCBIfam" id="NF003587">
    <property type="entry name" value="PRK05253.1"/>
    <property type="match status" value="1"/>
</dbReference>
<accession>A0A6I6MUW2</accession>
<dbReference type="SUPFAM" id="SSF52402">
    <property type="entry name" value="Adenine nucleotide alpha hydrolases-like"/>
    <property type="match status" value="1"/>
</dbReference>
<evidence type="ECO:0000256" key="1">
    <source>
        <dbReference type="ARBA" id="ARBA00008885"/>
    </source>
</evidence>
<dbReference type="EMBL" id="CP047045">
    <property type="protein sequence ID" value="QGZ96234.1"/>
    <property type="molecule type" value="Genomic_DNA"/>
</dbReference>
<sequence length="317" mass="35280">MRPAHKFDDALMAGAGVLNEAPAAARLARLEAEAIYILRELSLFVRPALLFSGGKDSAVLLHLAMKAFAPVKPPFKLLHVDTGHNFAEVLSFRDTRAKETGLPLIVRSVEDSIRRGSVQVAEDASRNAAQAVTLLEAQQEFEFDALIGGARRDEEKARAKERVFSHRDTFGSWRPRAQRPELWGLYNGRLGVGEHMRVFPLSNWTEADVWRYIAQEAIALPSLYYAHPRNVIRRDGLLFPVTELTPAAEGDAIEHVSVRFRTVGDVTCTCPVESEARTPEEVLTETLAATVSERGATRMDDRANAAAMERRKIEGYF</sequence>
<evidence type="ECO:0000256" key="8">
    <source>
        <dbReference type="ARBA" id="ARBA00030256"/>
    </source>
</evidence>
<evidence type="ECO:0000256" key="6">
    <source>
        <dbReference type="ARBA" id="ARBA00022741"/>
    </source>
</evidence>
<dbReference type="NCBIfam" id="NF009214">
    <property type="entry name" value="PRK12563.1"/>
    <property type="match status" value="1"/>
</dbReference>
<comment type="catalytic activity">
    <reaction evidence="10">
        <text>sulfate + ATP + H(+) = adenosine 5'-phosphosulfate + diphosphate</text>
        <dbReference type="Rhea" id="RHEA:18133"/>
        <dbReference type="ChEBI" id="CHEBI:15378"/>
        <dbReference type="ChEBI" id="CHEBI:16189"/>
        <dbReference type="ChEBI" id="CHEBI:30616"/>
        <dbReference type="ChEBI" id="CHEBI:33019"/>
        <dbReference type="ChEBI" id="CHEBI:58243"/>
        <dbReference type="EC" id="2.7.7.4"/>
    </reaction>
</comment>
<dbReference type="KEGG" id="tsv:DSM104635_03092"/>
<evidence type="ECO:0000313" key="12">
    <source>
        <dbReference type="EMBL" id="QGZ96234.1"/>
    </source>
</evidence>